<dbReference type="SUPFAM" id="SSF51735">
    <property type="entry name" value="NAD(P)-binding Rossmann-fold domains"/>
    <property type="match status" value="1"/>
</dbReference>
<dbReference type="PANTHER" id="PTHR42879:SF6">
    <property type="entry name" value="NADPH-DEPENDENT REDUCTASE BACG"/>
    <property type="match status" value="1"/>
</dbReference>
<dbReference type="InterPro" id="IPR050259">
    <property type="entry name" value="SDR"/>
</dbReference>
<dbReference type="PANTHER" id="PTHR42879">
    <property type="entry name" value="3-OXOACYL-(ACYL-CARRIER-PROTEIN) REDUCTASE"/>
    <property type="match status" value="1"/>
</dbReference>
<proteinExistence type="inferred from homology"/>
<dbReference type="RefSeq" id="WP_109515223.1">
    <property type="nucleotide sequence ID" value="NZ_PDOA01000001.1"/>
</dbReference>
<evidence type="ECO:0000313" key="3">
    <source>
        <dbReference type="Proteomes" id="UP000245048"/>
    </source>
</evidence>
<dbReference type="AlphaFoldDB" id="A0A2U1V9Q8"/>
<keyword evidence="3" id="KW-1185">Reference proteome</keyword>
<dbReference type="InterPro" id="IPR002347">
    <property type="entry name" value="SDR_fam"/>
</dbReference>
<dbReference type="PRINTS" id="PR00081">
    <property type="entry name" value="GDHRDH"/>
</dbReference>
<name>A0A2U1V9Q8_9PROT</name>
<dbReference type="InterPro" id="IPR036291">
    <property type="entry name" value="NAD(P)-bd_dom_sf"/>
</dbReference>
<reference evidence="3" key="1">
    <citation type="submission" date="2017-10" db="EMBL/GenBank/DDBJ databases">
        <authorList>
            <person name="Toshchakov S.V."/>
            <person name="Goeva M.A."/>
        </authorList>
    </citation>
    <scope>NUCLEOTIDE SEQUENCE [LARGE SCALE GENOMIC DNA]</scope>
    <source>
        <strain evidence="3">JR1/69-1-13</strain>
    </source>
</reference>
<evidence type="ECO:0000313" key="2">
    <source>
        <dbReference type="EMBL" id="PWC30652.1"/>
    </source>
</evidence>
<evidence type="ECO:0000256" key="1">
    <source>
        <dbReference type="ARBA" id="ARBA00006484"/>
    </source>
</evidence>
<dbReference type="Gene3D" id="3.40.50.720">
    <property type="entry name" value="NAD(P)-binding Rossmann-like Domain"/>
    <property type="match status" value="1"/>
</dbReference>
<comment type="caution">
    <text evidence="2">The sequence shown here is derived from an EMBL/GenBank/DDBJ whole genome shotgun (WGS) entry which is preliminary data.</text>
</comment>
<gene>
    <name evidence="2" type="ORF">CR165_01735</name>
</gene>
<dbReference type="OrthoDB" id="9793325at2"/>
<dbReference type="EMBL" id="PDOA01000001">
    <property type="protein sequence ID" value="PWC30652.1"/>
    <property type="molecule type" value="Genomic_DNA"/>
</dbReference>
<comment type="similarity">
    <text evidence="1">Belongs to the short-chain dehydrogenases/reductases (SDR) family.</text>
</comment>
<dbReference type="Proteomes" id="UP000245048">
    <property type="component" value="Unassembled WGS sequence"/>
</dbReference>
<sequence>MEISLRGRAAVITGGSKGLGLAMARRFAASGADVAILARGQAALEAAAEEIRAAAREAGTQGRVATVACDVATAGGIQAGHDGAMAALGRIDIVVNNAGISRTGAFETVTDAVWQEDLDLKLFAAIRLTRLVWPQLRERGWGRVINVLNTGAKAPRAGSAPTAVSRAAGLALTKILAGEGAPHGILVNALLVGLIESDQWRRRAEAAGQPLEALLAEMGRGVPLGRVGRAEEFAQTACFLASDAASYITGTAINVDGGSCPIT</sequence>
<protein>
    <submittedName>
        <fullName evidence="2">Short-chain dehydrogenase</fullName>
    </submittedName>
</protein>
<dbReference type="PRINTS" id="PR00080">
    <property type="entry name" value="SDRFAMILY"/>
</dbReference>
<accession>A0A2U1V9Q8</accession>
<organism evidence="2 3">
    <name type="scientific">Teichococcus aestuarii</name>
    <dbReference type="NCBI Taxonomy" id="568898"/>
    <lineage>
        <taxon>Bacteria</taxon>
        <taxon>Pseudomonadati</taxon>
        <taxon>Pseudomonadota</taxon>
        <taxon>Alphaproteobacteria</taxon>
        <taxon>Acetobacterales</taxon>
        <taxon>Roseomonadaceae</taxon>
        <taxon>Roseomonas</taxon>
    </lineage>
</organism>
<dbReference type="FunFam" id="3.40.50.720:FF:000084">
    <property type="entry name" value="Short-chain dehydrogenase reductase"/>
    <property type="match status" value="1"/>
</dbReference>
<dbReference type="Pfam" id="PF13561">
    <property type="entry name" value="adh_short_C2"/>
    <property type="match status" value="1"/>
</dbReference>